<feature type="domain" description="SLH" evidence="3">
    <location>
        <begin position="701"/>
        <end position="763"/>
    </location>
</feature>
<evidence type="ECO:0000313" key="5">
    <source>
        <dbReference type="Proteomes" id="UP000198855"/>
    </source>
</evidence>
<accession>A0A1I1XZT8</accession>
<dbReference type="RefSeq" id="WP_091185031.1">
    <property type="nucleotide sequence ID" value="NZ_FOMT01000002.1"/>
</dbReference>
<feature type="signal peptide" evidence="2">
    <location>
        <begin position="1"/>
        <end position="27"/>
    </location>
</feature>
<gene>
    <name evidence="4" type="ORF">SAMN05216378_2412</name>
</gene>
<evidence type="ECO:0000313" key="4">
    <source>
        <dbReference type="EMBL" id="SFE12652.1"/>
    </source>
</evidence>
<feature type="compositionally biased region" description="Polar residues" evidence="1">
    <location>
        <begin position="295"/>
        <end position="315"/>
    </location>
</feature>
<protein>
    <submittedName>
        <fullName evidence="4">S-layer homology domain-containing protein</fullName>
    </submittedName>
</protein>
<sequence length="769" mass="83772">MKRSMKGKLLATVLSLSLLPFGGLAYAADSSFTSTSVISSSSGATAASGGVLDESQAKISKDEAVERFKKLFPDLFKDAEVVSVDLGNPNQYPPSNEMIWTIQWSISVENGTHGFDSAIDAITGDIITYYNPLPKEEAYYPAKVSREEAEKIAKQFISVASPSLKTADKLQLKPIESDYPQALFGSVQYSFSYQVQVNGIPSSNSQIQVVIDGNGKITDYRGFGSRTDYPSSETTLTAEQAAEKMKKDLKLQLAYIPGADYYTNRTNTSAYRLGYIATGGIGLIDAKSGKYFDEQGQQADSLPSSGYSAITSSAAPFQPHKGEELTKEEALEIVSAITGSDVSEDTIQASSSDRNGRKTWSLWLGDPFNGPQGRAEVDAATGQLIEFYTYSYPSGNSSAQETAKPAISEADAKTKAQDLVTKLYPNASGSLKLIDRSGTVSYSPDTAYMFSFQQFYKDKPVQLSNVQINLDGQGNLTQYYATTTPTDKLSELDSLTAKISEDEALKLYRDAISTELQYTTIGGNYVGGKLQEQQTKLVYTPVIKELENTGVILNAVTGKLEQQFDFYGTTAEKGELPADAKKHWASKSLQTMFDYGIIKPDSDGLIHPDKTVNNGDWINMLQAGFTGGINYITSDKQRFADIPVGSEYAQAVEYLVQRGFLKASPTQKLHPELGLTRGDLAVWLTKLLKYEKLSEFMASGTDVSKLKDAAQIKNKGAVTIAMKLGLLTADKGKFNPNAPVTRAQISIVLLRLATLQDKVDTPIMNNNNY</sequence>
<dbReference type="EMBL" id="FOMT01000002">
    <property type="protein sequence ID" value="SFE12652.1"/>
    <property type="molecule type" value="Genomic_DNA"/>
</dbReference>
<evidence type="ECO:0000256" key="1">
    <source>
        <dbReference type="SAM" id="MobiDB-lite"/>
    </source>
</evidence>
<reference evidence="5" key="1">
    <citation type="submission" date="2016-10" db="EMBL/GenBank/DDBJ databases">
        <authorList>
            <person name="Varghese N."/>
            <person name="Submissions S."/>
        </authorList>
    </citation>
    <scope>NUCLEOTIDE SEQUENCE [LARGE SCALE GENOMIC DNA]</scope>
    <source>
        <strain evidence="5">CGMCC 1.10784</strain>
    </source>
</reference>
<name>A0A1I1XZT8_9BACL</name>
<proteinExistence type="predicted"/>
<dbReference type="OrthoDB" id="2652191at2"/>
<keyword evidence="2" id="KW-0732">Signal</keyword>
<dbReference type="AlphaFoldDB" id="A0A1I1XZT8"/>
<evidence type="ECO:0000256" key="2">
    <source>
        <dbReference type="SAM" id="SignalP"/>
    </source>
</evidence>
<dbReference type="Pfam" id="PF00395">
    <property type="entry name" value="SLH"/>
    <property type="match status" value="2"/>
</dbReference>
<dbReference type="STRING" id="1045775.SAMN05216378_2412"/>
<keyword evidence="5" id="KW-1185">Reference proteome</keyword>
<dbReference type="Pfam" id="PF16244">
    <property type="entry name" value="DUF4901"/>
    <property type="match status" value="2"/>
</dbReference>
<dbReference type="InterPro" id="IPR032599">
    <property type="entry name" value="YcdB/YcdC_rep_domain"/>
</dbReference>
<feature type="region of interest" description="Disordered" evidence="1">
    <location>
        <begin position="295"/>
        <end position="322"/>
    </location>
</feature>
<dbReference type="Proteomes" id="UP000198855">
    <property type="component" value="Unassembled WGS sequence"/>
</dbReference>
<evidence type="ECO:0000259" key="3">
    <source>
        <dbReference type="PROSITE" id="PS51272"/>
    </source>
</evidence>
<organism evidence="4 5">
    <name type="scientific">Paenibacillus catalpae</name>
    <dbReference type="NCBI Taxonomy" id="1045775"/>
    <lineage>
        <taxon>Bacteria</taxon>
        <taxon>Bacillati</taxon>
        <taxon>Bacillota</taxon>
        <taxon>Bacilli</taxon>
        <taxon>Bacillales</taxon>
        <taxon>Paenibacillaceae</taxon>
        <taxon>Paenibacillus</taxon>
    </lineage>
</organism>
<dbReference type="PROSITE" id="PS51272">
    <property type="entry name" value="SLH"/>
    <property type="match status" value="2"/>
</dbReference>
<feature type="domain" description="SLH" evidence="3">
    <location>
        <begin position="635"/>
        <end position="698"/>
    </location>
</feature>
<feature type="chain" id="PRO_5011675693" evidence="2">
    <location>
        <begin position="28"/>
        <end position="769"/>
    </location>
</feature>
<dbReference type="InterPro" id="IPR001119">
    <property type="entry name" value="SLH_dom"/>
</dbReference>